<dbReference type="Proteomes" id="UP000054538">
    <property type="component" value="Unassembled WGS sequence"/>
</dbReference>
<dbReference type="Pfam" id="PF18380">
    <property type="entry name" value="GEN1_C"/>
    <property type="match status" value="1"/>
</dbReference>
<dbReference type="CDD" id="cd09870">
    <property type="entry name" value="PIN_YEN1"/>
    <property type="match status" value="1"/>
</dbReference>
<dbReference type="Pfam" id="PF00867">
    <property type="entry name" value="XPG_I"/>
    <property type="match status" value="1"/>
</dbReference>
<feature type="compositionally biased region" description="Pro residues" evidence="1">
    <location>
        <begin position="1145"/>
        <end position="1161"/>
    </location>
</feature>
<feature type="compositionally biased region" description="Acidic residues" evidence="1">
    <location>
        <begin position="1061"/>
        <end position="1071"/>
    </location>
</feature>
<feature type="compositionally biased region" description="Acidic residues" evidence="1">
    <location>
        <begin position="638"/>
        <end position="647"/>
    </location>
</feature>
<feature type="compositionally biased region" description="Low complexity" evidence="1">
    <location>
        <begin position="850"/>
        <end position="861"/>
    </location>
</feature>
<feature type="compositionally biased region" description="Low complexity" evidence="1">
    <location>
        <begin position="1109"/>
        <end position="1119"/>
    </location>
</feature>
<feature type="compositionally biased region" description="Polar residues" evidence="1">
    <location>
        <begin position="753"/>
        <end position="780"/>
    </location>
</feature>
<dbReference type="CDD" id="cd09906">
    <property type="entry name" value="H3TH_YEN1"/>
    <property type="match status" value="1"/>
</dbReference>
<reference evidence="4" key="2">
    <citation type="submission" date="2015-01" db="EMBL/GenBank/DDBJ databases">
        <title>Evolutionary Origins and Diversification of the Mycorrhizal Mutualists.</title>
        <authorList>
            <consortium name="DOE Joint Genome Institute"/>
            <consortium name="Mycorrhizal Genomics Consortium"/>
            <person name="Kohler A."/>
            <person name="Kuo A."/>
            <person name="Nagy L.G."/>
            <person name="Floudas D."/>
            <person name="Copeland A."/>
            <person name="Barry K.W."/>
            <person name="Cichocki N."/>
            <person name="Veneault-Fourrey C."/>
            <person name="LaButti K."/>
            <person name="Lindquist E.A."/>
            <person name="Lipzen A."/>
            <person name="Lundell T."/>
            <person name="Morin E."/>
            <person name="Murat C."/>
            <person name="Riley R."/>
            <person name="Ohm R."/>
            <person name="Sun H."/>
            <person name="Tunlid A."/>
            <person name="Henrissat B."/>
            <person name="Grigoriev I.V."/>
            <person name="Hibbett D.S."/>
            <person name="Martin F."/>
        </authorList>
    </citation>
    <scope>NUCLEOTIDE SEQUENCE [LARGE SCALE GENOMIC DNA]</scope>
    <source>
        <strain evidence="4">Ve08.2h10</strain>
    </source>
</reference>
<dbReference type="SUPFAM" id="SSF47807">
    <property type="entry name" value="5' to 3' exonuclease, C-terminal subdomain"/>
    <property type="match status" value="1"/>
</dbReference>
<dbReference type="GO" id="GO:0008821">
    <property type="term" value="F:crossover junction DNA endonuclease activity"/>
    <property type="evidence" value="ECO:0007669"/>
    <property type="project" value="InterPro"/>
</dbReference>
<dbReference type="EMBL" id="KN826115">
    <property type="protein sequence ID" value="KIK80050.1"/>
    <property type="molecule type" value="Genomic_DNA"/>
</dbReference>
<feature type="compositionally biased region" description="Basic and acidic residues" evidence="1">
    <location>
        <begin position="1120"/>
        <end position="1133"/>
    </location>
</feature>
<gene>
    <name evidence="3" type="ORF">PAXRUDRAFT_767087</name>
</gene>
<sequence length="1444" mass="151967">MSGQEMIEYIQLTPRHAVLRPAGQVRSLTELAVTDGFLANPSHQRGFRIGIDASIWFFHAAYGKEGENPELRTLFFRCCRLLQAPLLPLFVFDGPKRPAVKRGKRVGGSAHWLTQGMKNIIEAFGFEWRMAPGEAEAELAYLNSIGVIDAVLSDDVDNFLFGATMVIRNPSSTLSGNRSHPVKNAQGKDDGNHVLTYASSTILSTPSVALSRSGTILIALLSGGDYIPAGLPGCGQKFATGIARAGFGDSLVKAVKELKGARLQAFLDKWRDEVRVELKTNKAGYLPSKKPSLAASLTDDFPSLPVLLSYIDPVISGTEPSSKAKNRPSPIVWRNDPDPMRIAALCELYFEWGVKDVIVSRFRTVLWPGVVCRAVRRGVMDVDARGGAKWRDTHDSDDDHVDTPGPSSPTKQISSALSALALSSPTKSSMVPSASDPPTSTPDAPFSLSSLFPLTLPLSTPASSSSTRSPSPLLLSVLSHRTHPSTDATLEYRVLVDPTILVARAESGVRGLRPPLIGGLFGIDPDEDGDEETADDEGEGSGDVERLETAAAASKMKKRKPKKAQGEKESPTAPLRLWLPACMIRAVAPEIVEAYEEKERAKEEKRTKKGTRGARGGASRPKSIGASSRKTKTKEVADGDDENEDDIVCIPSTSTTGTKSKAKAVKAGVGSVAGGEGRRRKPKHASEAQDDAYELIDLSAGESPCSSDESGSGCVGDMKGKGKGKGKVMATAKDGGGTSEKTANVTKARVKTNVVTAPTTTKGSYNATKSSTVNPSTLKLSQPRKPSAAKPPGSKHVPFYEEEGFDRDSDSAPLPVALALPKSSRPLDLLRSKSKSGPLSVPALTSKLNPSSKSKSAPAPIYEEEEESSPSASPFKSSYSTIHSNQEKHSAPARKKPPAFVDVSDSDLEIEVSDMRGATSAVPTEVHTGCVARVVSPTTVSSNVLNDIVDEKVIACVQSVGRSGPSSSLLQDTYAVKDVGCLIDLSGNGNRVGLRSKSATSTSALASTASLLSHHSSSIPSSVDSASGLGSSAATGTANPTVVARSTSKLAHILLPSLLESEEEADGEGDELPTFHRGSAPKRRAGTLKGSASTPMFKAVPRPFPMPSPSKSSISYSPSRDMDNARGVGRGDDGDVVIIDVFTTPPAPSPPRSPTPTPSPMKSPRTPACPISLVESTKLTDANGAPRFPTSPTKSKVKQHPRILSDSDAETPASGQGGIPKSPRKSATHTSPRHLPRARASSPTSPSSFRCPSGAEEPMPMPPAVRRPRPSDESAIYISSGSEAGDDEHEGLSDDDGGHEDEPVDEAADTAMVLSSPPSLPSSTCSSPALPSPGPARVSRFKAAWGSQATAVLPASSTERMKAGEVGFLGSTGSKHGAVCTISKPPTRAPLLVARAKCNSLTSTNFPSRPSTSTSGSRTVAVSRTRSKPRAILPDDSIIDLTSE</sequence>
<dbReference type="InterPro" id="IPR037316">
    <property type="entry name" value="Yen1_H3TH"/>
</dbReference>
<dbReference type="InterPro" id="IPR006086">
    <property type="entry name" value="XPG-I_dom"/>
</dbReference>
<dbReference type="PANTHER" id="PTHR11081">
    <property type="entry name" value="FLAP ENDONUCLEASE FAMILY MEMBER"/>
    <property type="match status" value="1"/>
</dbReference>
<dbReference type="STRING" id="930991.A0A0D0DNA9"/>
<feature type="compositionally biased region" description="Low complexity" evidence="1">
    <location>
        <begin position="869"/>
        <end position="880"/>
    </location>
</feature>
<dbReference type="SMART" id="SM00484">
    <property type="entry name" value="XPGI"/>
    <property type="match status" value="1"/>
</dbReference>
<dbReference type="InterPro" id="IPR036279">
    <property type="entry name" value="5-3_exonuclease_C_sf"/>
</dbReference>
<protein>
    <recommendedName>
        <fullName evidence="2">XPG-I domain-containing protein</fullName>
    </recommendedName>
</protein>
<feature type="region of interest" description="Disordered" evidence="1">
    <location>
        <begin position="1061"/>
        <end position="1337"/>
    </location>
</feature>
<dbReference type="InterPro" id="IPR006084">
    <property type="entry name" value="XPG/Rad2"/>
</dbReference>
<evidence type="ECO:0000313" key="3">
    <source>
        <dbReference type="EMBL" id="KIK80050.1"/>
    </source>
</evidence>
<dbReference type="GO" id="GO:0006281">
    <property type="term" value="P:DNA repair"/>
    <property type="evidence" value="ECO:0007669"/>
    <property type="project" value="UniProtKB-ARBA"/>
</dbReference>
<feature type="compositionally biased region" description="Acidic residues" evidence="1">
    <location>
        <begin position="524"/>
        <end position="542"/>
    </location>
</feature>
<feature type="region of interest" description="Disordered" evidence="1">
    <location>
        <begin position="597"/>
        <end position="899"/>
    </location>
</feature>
<keyword evidence="4" id="KW-1185">Reference proteome</keyword>
<feature type="region of interest" description="Disordered" evidence="1">
    <location>
        <begin position="1015"/>
        <end position="1037"/>
    </location>
</feature>
<name>A0A0D0DNA9_9AGAM</name>
<reference evidence="3 4" key="1">
    <citation type="submission" date="2014-04" db="EMBL/GenBank/DDBJ databases">
        <authorList>
            <consortium name="DOE Joint Genome Institute"/>
            <person name="Kuo A."/>
            <person name="Kohler A."/>
            <person name="Jargeat P."/>
            <person name="Nagy L.G."/>
            <person name="Floudas D."/>
            <person name="Copeland A."/>
            <person name="Barry K.W."/>
            <person name="Cichocki N."/>
            <person name="Veneault-Fourrey C."/>
            <person name="LaButti K."/>
            <person name="Lindquist E.A."/>
            <person name="Lipzen A."/>
            <person name="Lundell T."/>
            <person name="Morin E."/>
            <person name="Murat C."/>
            <person name="Sun H."/>
            <person name="Tunlid A."/>
            <person name="Henrissat B."/>
            <person name="Grigoriev I.V."/>
            <person name="Hibbett D.S."/>
            <person name="Martin F."/>
            <person name="Nordberg H.P."/>
            <person name="Cantor M.N."/>
            <person name="Hua S.X."/>
        </authorList>
    </citation>
    <scope>NUCLEOTIDE SEQUENCE [LARGE SCALE GENOMIC DNA]</scope>
    <source>
        <strain evidence="3 4">Ve08.2h10</strain>
    </source>
</reference>
<evidence type="ECO:0000259" key="2">
    <source>
        <dbReference type="SMART" id="SM00484"/>
    </source>
</evidence>
<dbReference type="InterPro" id="IPR029060">
    <property type="entry name" value="PIN-like_dom_sf"/>
</dbReference>
<feature type="compositionally biased region" description="Low complexity" evidence="1">
    <location>
        <begin position="1314"/>
        <end position="1329"/>
    </location>
</feature>
<feature type="compositionally biased region" description="Low complexity" evidence="1">
    <location>
        <begin position="1407"/>
        <end position="1419"/>
    </location>
</feature>
<dbReference type="Gene3D" id="3.40.50.1010">
    <property type="entry name" value="5'-nuclease"/>
    <property type="match status" value="2"/>
</dbReference>
<feature type="compositionally biased region" description="Basic residues" evidence="1">
    <location>
        <begin position="1222"/>
        <end position="1237"/>
    </location>
</feature>
<accession>A0A0D0DNA9</accession>
<feature type="compositionally biased region" description="Low complexity" evidence="1">
    <location>
        <begin position="1238"/>
        <end position="1258"/>
    </location>
</feature>
<evidence type="ECO:0000256" key="1">
    <source>
        <dbReference type="SAM" id="MobiDB-lite"/>
    </source>
</evidence>
<feature type="domain" description="XPG-I" evidence="2">
    <location>
        <begin position="122"/>
        <end position="190"/>
    </location>
</feature>
<organism evidence="3 4">
    <name type="scientific">Paxillus rubicundulus Ve08.2h10</name>
    <dbReference type="NCBI Taxonomy" id="930991"/>
    <lineage>
        <taxon>Eukaryota</taxon>
        <taxon>Fungi</taxon>
        <taxon>Dikarya</taxon>
        <taxon>Basidiomycota</taxon>
        <taxon>Agaricomycotina</taxon>
        <taxon>Agaricomycetes</taxon>
        <taxon>Agaricomycetidae</taxon>
        <taxon>Boletales</taxon>
        <taxon>Paxilineae</taxon>
        <taxon>Paxillaceae</taxon>
        <taxon>Paxillus</taxon>
    </lineage>
</organism>
<dbReference type="HOGENOM" id="CLU_251688_0_0_1"/>
<dbReference type="GO" id="GO:0017108">
    <property type="term" value="F:5'-flap endonuclease activity"/>
    <property type="evidence" value="ECO:0007669"/>
    <property type="project" value="TreeGrafter"/>
</dbReference>
<feature type="compositionally biased region" description="Basic and acidic residues" evidence="1">
    <location>
        <begin position="597"/>
        <end position="606"/>
    </location>
</feature>
<feature type="region of interest" description="Disordered" evidence="1">
    <location>
        <begin position="1402"/>
        <end position="1444"/>
    </location>
</feature>
<dbReference type="SUPFAM" id="SSF88723">
    <property type="entry name" value="PIN domain-like"/>
    <property type="match status" value="1"/>
</dbReference>
<evidence type="ECO:0000313" key="4">
    <source>
        <dbReference type="Proteomes" id="UP000054538"/>
    </source>
</evidence>
<dbReference type="InParanoid" id="A0A0D0DNA9"/>
<dbReference type="OrthoDB" id="2959108at2759"/>
<dbReference type="PRINTS" id="PR00853">
    <property type="entry name" value="XPGRADSUPER"/>
</dbReference>
<feature type="region of interest" description="Disordered" evidence="1">
    <location>
        <begin position="426"/>
        <end position="446"/>
    </location>
</feature>
<dbReference type="InterPro" id="IPR041177">
    <property type="entry name" value="GEN1_C"/>
</dbReference>
<feature type="compositionally biased region" description="Acidic residues" evidence="1">
    <location>
        <begin position="1284"/>
        <end position="1308"/>
    </location>
</feature>
<feature type="compositionally biased region" description="Low complexity" evidence="1">
    <location>
        <begin position="432"/>
        <end position="446"/>
    </location>
</feature>
<feature type="compositionally biased region" description="Low complexity" evidence="1">
    <location>
        <begin position="652"/>
        <end position="670"/>
    </location>
</feature>
<dbReference type="PANTHER" id="PTHR11081:SF75">
    <property type="entry name" value="ENDONUCLEASE, PUTATIVE (AFU_ORTHOLOGUE AFUA_3G13260)-RELATED"/>
    <property type="match status" value="1"/>
</dbReference>
<proteinExistence type="predicted"/>
<feature type="region of interest" description="Disordered" evidence="1">
    <location>
        <begin position="520"/>
        <end position="572"/>
    </location>
</feature>
<feature type="region of interest" description="Disordered" evidence="1">
    <location>
        <begin position="386"/>
        <end position="414"/>
    </location>
</feature>